<dbReference type="InterPro" id="IPR008142">
    <property type="entry name" value="AlaDH/PNT_CS1"/>
</dbReference>
<dbReference type="Gene3D" id="3.40.50.720">
    <property type="entry name" value="NAD(P)-binding Rossmann-like Domain"/>
    <property type="match status" value="1"/>
</dbReference>
<feature type="non-terminal residue" evidence="3">
    <location>
        <position position="40"/>
    </location>
</feature>
<keyword evidence="1" id="KW-0520">NAD</keyword>
<gene>
    <name evidence="3" type="ORF">METZ01_LOCUS254937</name>
</gene>
<dbReference type="EMBL" id="UINC01069024">
    <property type="protein sequence ID" value="SVC02083.1"/>
    <property type="molecule type" value="Genomic_DNA"/>
</dbReference>
<sequence>MKIGIPREIYPGERRVAATPETVQKLRKLGFDVYIQAKAG</sequence>
<proteinExistence type="predicted"/>
<organism evidence="3">
    <name type="scientific">marine metagenome</name>
    <dbReference type="NCBI Taxonomy" id="408172"/>
    <lineage>
        <taxon>unclassified sequences</taxon>
        <taxon>metagenomes</taxon>
        <taxon>ecological metagenomes</taxon>
    </lineage>
</organism>
<feature type="domain" description="Alanine dehydrogenase/pyridine nucleotide transhydrogenase N-terminal" evidence="2">
    <location>
        <begin position="4"/>
        <end position="40"/>
    </location>
</feature>
<reference evidence="3" key="1">
    <citation type="submission" date="2018-05" db="EMBL/GenBank/DDBJ databases">
        <authorList>
            <person name="Lanie J.A."/>
            <person name="Ng W.-L."/>
            <person name="Kazmierczak K.M."/>
            <person name="Andrzejewski T.M."/>
            <person name="Davidsen T.M."/>
            <person name="Wayne K.J."/>
            <person name="Tettelin H."/>
            <person name="Glass J.I."/>
            <person name="Rusch D."/>
            <person name="Podicherti R."/>
            <person name="Tsui H.-C.T."/>
            <person name="Winkler M.E."/>
        </authorList>
    </citation>
    <scope>NUCLEOTIDE SEQUENCE</scope>
</reference>
<evidence type="ECO:0000259" key="2">
    <source>
        <dbReference type="Pfam" id="PF05222"/>
    </source>
</evidence>
<dbReference type="AlphaFoldDB" id="A0A382IT76"/>
<name>A0A382IT76_9ZZZZ</name>
<dbReference type="InterPro" id="IPR007886">
    <property type="entry name" value="AlaDH/PNT_N"/>
</dbReference>
<evidence type="ECO:0000313" key="3">
    <source>
        <dbReference type="EMBL" id="SVC02083.1"/>
    </source>
</evidence>
<evidence type="ECO:0000256" key="1">
    <source>
        <dbReference type="ARBA" id="ARBA00023027"/>
    </source>
</evidence>
<dbReference type="GO" id="GO:0016491">
    <property type="term" value="F:oxidoreductase activity"/>
    <property type="evidence" value="ECO:0007669"/>
    <property type="project" value="InterPro"/>
</dbReference>
<protein>
    <recommendedName>
        <fullName evidence="2">Alanine dehydrogenase/pyridine nucleotide transhydrogenase N-terminal domain-containing protein</fullName>
    </recommendedName>
</protein>
<dbReference type="SUPFAM" id="SSF52283">
    <property type="entry name" value="Formate/glycerate dehydrogenase catalytic domain-like"/>
    <property type="match status" value="1"/>
</dbReference>
<accession>A0A382IT76</accession>
<dbReference type="PROSITE" id="PS00836">
    <property type="entry name" value="ALADH_PNT_1"/>
    <property type="match status" value="1"/>
</dbReference>
<dbReference type="Pfam" id="PF05222">
    <property type="entry name" value="AlaDh_PNT_N"/>
    <property type="match status" value="1"/>
</dbReference>